<evidence type="ECO:0000259" key="3">
    <source>
        <dbReference type="SMART" id="SM00460"/>
    </source>
</evidence>
<feature type="transmembrane region" description="Helical" evidence="2">
    <location>
        <begin position="174"/>
        <end position="192"/>
    </location>
</feature>
<comment type="caution">
    <text evidence="4">The sequence shown here is derived from an EMBL/GenBank/DDBJ whole genome shotgun (WGS) entry which is preliminary data.</text>
</comment>
<gene>
    <name evidence="4" type="ORF">HNR05_001260</name>
</gene>
<dbReference type="AlphaFoldDB" id="A0A7Z0EEH1"/>
<dbReference type="PANTHER" id="PTHR42736:SF1">
    <property type="entry name" value="PROTEIN-GLUTAMINE GAMMA-GLUTAMYLTRANSFERASE"/>
    <property type="match status" value="1"/>
</dbReference>
<dbReference type="Proteomes" id="UP000537260">
    <property type="component" value="Unassembled WGS sequence"/>
</dbReference>
<name>A0A7Z0EEH1_9MICO</name>
<evidence type="ECO:0000256" key="1">
    <source>
        <dbReference type="SAM" id="MobiDB-lite"/>
    </source>
</evidence>
<dbReference type="EMBL" id="JACCFM010000001">
    <property type="protein sequence ID" value="NYJ19469.1"/>
    <property type="molecule type" value="Genomic_DNA"/>
</dbReference>
<keyword evidence="2" id="KW-0812">Transmembrane</keyword>
<dbReference type="GO" id="GO:0006508">
    <property type="term" value="P:proteolysis"/>
    <property type="evidence" value="ECO:0007669"/>
    <property type="project" value="UniProtKB-KW"/>
</dbReference>
<feature type="transmembrane region" description="Helical" evidence="2">
    <location>
        <begin position="615"/>
        <end position="635"/>
    </location>
</feature>
<keyword evidence="5" id="KW-1185">Reference proteome</keyword>
<dbReference type="InterPro" id="IPR002931">
    <property type="entry name" value="Transglutaminase-like"/>
</dbReference>
<keyword evidence="2" id="KW-0472">Membrane</keyword>
<feature type="region of interest" description="Disordered" evidence="1">
    <location>
        <begin position="569"/>
        <end position="595"/>
    </location>
</feature>
<feature type="transmembrane region" description="Helical" evidence="2">
    <location>
        <begin position="223"/>
        <end position="243"/>
    </location>
</feature>
<evidence type="ECO:0000313" key="4">
    <source>
        <dbReference type="EMBL" id="NYJ19469.1"/>
    </source>
</evidence>
<dbReference type="GO" id="GO:0008233">
    <property type="term" value="F:peptidase activity"/>
    <property type="evidence" value="ECO:0007669"/>
    <property type="project" value="UniProtKB-KW"/>
</dbReference>
<feature type="transmembrane region" description="Helical" evidence="2">
    <location>
        <begin position="151"/>
        <end position="168"/>
    </location>
</feature>
<reference evidence="4 5" key="1">
    <citation type="submission" date="2020-07" db="EMBL/GenBank/DDBJ databases">
        <title>Sequencing the genomes of 1000 actinobacteria strains.</title>
        <authorList>
            <person name="Klenk H.-P."/>
        </authorList>
    </citation>
    <scope>NUCLEOTIDE SEQUENCE [LARGE SCALE GENOMIC DNA]</scope>
    <source>
        <strain evidence="4 5">LI1</strain>
    </source>
</reference>
<keyword evidence="2" id="KW-1133">Transmembrane helix</keyword>
<sequence length="793" mass="83015">MTRSDTRHESLWPLTLALLVFLAVGVSALGELLAGSGWWVAMVGVAAVVLGFGALFRRAGMDRRLVPLAGVGVLVGVLTLFFGAGTGIVWLIPTPATITHLDGLIAAGSGSIAMQNIPATVDSGILFLLTAGAGLLAVVMDALAIAFRWPALAGLPVLITLAVPGLLIDGGASPTVLTLAAVAYLGLLRIDVRLSRRAEARLASKERSGPSGALPGRSGPGPLWGSVVVGSIGIVGALVLSIVTPALGNSDLVGTRATGLLFGSGVSPLIDIGTDLRRPEATPVLHYTTSASEQPYFKLLTLDRFAGNTWTSSDPPGRTDTPVADMTRPPALSETIQTVESTTQVSIDRVATTWLPAPSPAVAVNGLRGSWYWNSSAQVITSANSTTRGQQYRVTALQLAPTKEQLGSAGTSYPESMGVDLEVPVPRPGIIDQTAREVTAGSTSPYEMAVALQDYLRGEQFVYTTEAPVSNDSGAGVDVIGRFLEVKSGYCVHFASAMAIMARTLGIPARISVGYLPGVRAQAAGVGSNEFQVDSHDLHSWPELYFGGIGWVPFEPTPGRGTVPGYATPTTVTAPQTSPNQPVPSTAPRPQQAPHGLIAAEPPAAQREAEAAGSLQRLVFVGLGVLLLLAAPLTVRRLRRRGRLRRLELPGGAGREAWRELADSALDYGLDVSDTQTARELASAINERVGARPEPTEVAAAEVASALQRLLVDEERARYARPNGTGPVGEAVSPLEAAVREQSALDLRVVTRAVRVGSGRRSRILALVLPASLWPSVLGGLHVRRHGRAVRDA</sequence>
<feature type="transmembrane region" description="Helical" evidence="2">
    <location>
        <begin position="68"/>
        <end position="92"/>
    </location>
</feature>
<feature type="transmembrane region" description="Helical" evidence="2">
    <location>
        <begin position="38"/>
        <end position="56"/>
    </location>
</feature>
<dbReference type="InterPro" id="IPR038765">
    <property type="entry name" value="Papain-like_cys_pep_sf"/>
</dbReference>
<dbReference type="Pfam" id="PF11992">
    <property type="entry name" value="TgpA_N"/>
    <property type="match status" value="1"/>
</dbReference>
<dbReference type="InterPro" id="IPR052901">
    <property type="entry name" value="Bact_TGase-like"/>
</dbReference>
<feature type="domain" description="Transglutaminase-like" evidence="3">
    <location>
        <begin position="483"/>
        <end position="558"/>
    </location>
</feature>
<dbReference type="InterPro" id="IPR021878">
    <property type="entry name" value="TgpA_N"/>
</dbReference>
<dbReference type="PANTHER" id="PTHR42736">
    <property type="entry name" value="PROTEIN-GLUTAMINE GAMMA-GLUTAMYLTRANSFERASE"/>
    <property type="match status" value="1"/>
</dbReference>
<keyword evidence="4" id="KW-0645">Protease</keyword>
<feature type="transmembrane region" description="Helical" evidence="2">
    <location>
        <begin position="124"/>
        <end position="144"/>
    </location>
</feature>
<keyword evidence="4" id="KW-0378">Hydrolase</keyword>
<dbReference type="Gene3D" id="3.10.620.30">
    <property type="match status" value="1"/>
</dbReference>
<evidence type="ECO:0000256" key="2">
    <source>
        <dbReference type="SAM" id="Phobius"/>
    </source>
</evidence>
<feature type="compositionally biased region" description="Polar residues" evidence="1">
    <location>
        <begin position="569"/>
        <end position="580"/>
    </location>
</feature>
<accession>A0A7Z0EEH1</accession>
<protein>
    <submittedName>
        <fullName evidence="4">Transglutaminase-like putative cysteine protease</fullName>
    </submittedName>
</protein>
<dbReference type="SUPFAM" id="SSF54001">
    <property type="entry name" value="Cysteine proteinases"/>
    <property type="match status" value="1"/>
</dbReference>
<dbReference type="SMART" id="SM00460">
    <property type="entry name" value="TGc"/>
    <property type="match status" value="1"/>
</dbReference>
<organism evidence="4 5">
    <name type="scientific">Glaciibacter psychrotolerans</name>
    <dbReference type="NCBI Taxonomy" id="670054"/>
    <lineage>
        <taxon>Bacteria</taxon>
        <taxon>Bacillati</taxon>
        <taxon>Actinomycetota</taxon>
        <taxon>Actinomycetes</taxon>
        <taxon>Micrococcales</taxon>
        <taxon>Microbacteriaceae</taxon>
        <taxon>Glaciibacter</taxon>
    </lineage>
</organism>
<dbReference type="RefSeq" id="WP_179578235.1">
    <property type="nucleotide sequence ID" value="NZ_JACCFM010000001.1"/>
</dbReference>
<dbReference type="Pfam" id="PF01841">
    <property type="entry name" value="Transglut_core"/>
    <property type="match status" value="1"/>
</dbReference>
<evidence type="ECO:0000313" key="5">
    <source>
        <dbReference type="Proteomes" id="UP000537260"/>
    </source>
</evidence>
<proteinExistence type="predicted"/>